<reference evidence="2 3" key="1">
    <citation type="journal article" date="2015" name="PLoS Pathog.">
        <title>Leptomonas seymouri: Adaptations to the Dixenous Life Cycle Analyzed by Genome Sequencing, Transcriptome Profiling and Co-infection with Leishmania donovani.</title>
        <authorList>
            <person name="Kraeva N."/>
            <person name="Butenko A."/>
            <person name="Hlavacova J."/>
            <person name="Kostygov A."/>
            <person name="Myskova J."/>
            <person name="Grybchuk D."/>
            <person name="Lestinova T."/>
            <person name="Votypka J."/>
            <person name="Volf P."/>
            <person name="Opperdoes F."/>
            <person name="Flegontov P."/>
            <person name="Lukes J."/>
            <person name="Yurchenko V."/>
        </authorList>
    </citation>
    <scope>NUCLEOTIDE SEQUENCE [LARGE SCALE GENOMIC DNA]</scope>
    <source>
        <strain evidence="2 3">ATCC 30220</strain>
    </source>
</reference>
<name>A0A0N1PFB2_LEPSE</name>
<feature type="region of interest" description="Disordered" evidence="1">
    <location>
        <begin position="53"/>
        <end position="82"/>
    </location>
</feature>
<sequence length="103" mass="10123">MACTASRRGGRYESAALPQRLAAARCGAGAATRVLCSAGLAIYPIAARPPVGGEGGASDYEGDAARPGAVSRNGCQSTGAAERLPRDGHDAVVGVGGEARAAL</sequence>
<proteinExistence type="predicted"/>
<gene>
    <name evidence="2" type="ORF">ABL78_2442</name>
</gene>
<dbReference type="VEuPathDB" id="TriTrypDB:Lsey_0049_0270"/>
<evidence type="ECO:0000256" key="1">
    <source>
        <dbReference type="SAM" id="MobiDB-lite"/>
    </source>
</evidence>
<comment type="caution">
    <text evidence="2">The sequence shown here is derived from an EMBL/GenBank/DDBJ whole genome shotgun (WGS) entry which is preliminary data.</text>
</comment>
<evidence type="ECO:0000313" key="2">
    <source>
        <dbReference type="EMBL" id="KPI88480.1"/>
    </source>
</evidence>
<dbReference type="EMBL" id="LJSK01000049">
    <property type="protein sequence ID" value="KPI88480.1"/>
    <property type="molecule type" value="Genomic_DNA"/>
</dbReference>
<protein>
    <submittedName>
        <fullName evidence="2">Uncharacterized protein</fullName>
    </submittedName>
</protein>
<dbReference type="AlphaFoldDB" id="A0A0N1PFB2"/>
<evidence type="ECO:0000313" key="3">
    <source>
        <dbReference type="Proteomes" id="UP000038009"/>
    </source>
</evidence>
<accession>A0A0N1PFB2</accession>
<organism evidence="2 3">
    <name type="scientific">Leptomonas seymouri</name>
    <dbReference type="NCBI Taxonomy" id="5684"/>
    <lineage>
        <taxon>Eukaryota</taxon>
        <taxon>Discoba</taxon>
        <taxon>Euglenozoa</taxon>
        <taxon>Kinetoplastea</taxon>
        <taxon>Metakinetoplastina</taxon>
        <taxon>Trypanosomatida</taxon>
        <taxon>Trypanosomatidae</taxon>
        <taxon>Leishmaniinae</taxon>
        <taxon>Leptomonas</taxon>
    </lineage>
</organism>
<dbReference type="Proteomes" id="UP000038009">
    <property type="component" value="Unassembled WGS sequence"/>
</dbReference>
<keyword evidence="3" id="KW-1185">Reference proteome</keyword>